<keyword evidence="1" id="KW-0732">Signal</keyword>
<evidence type="ECO:0000313" key="3">
    <source>
        <dbReference type="Proteomes" id="UP000593892"/>
    </source>
</evidence>
<feature type="chain" id="PRO_5032989346" description="PI3K/PI4K catalytic domain-containing protein" evidence="1">
    <location>
        <begin position="22"/>
        <end position="274"/>
    </location>
</feature>
<organism evidence="2 3">
    <name type="scientific">Paludibaculum fermentans</name>
    <dbReference type="NCBI Taxonomy" id="1473598"/>
    <lineage>
        <taxon>Bacteria</taxon>
        <taxon>Pseudomonadati</taxon>
        <taxon>Acidobacteriota</taxon>
        <taxon>Terriglobia</taxon>
        <taxon>Bryobacterales</taxon>
        <taxon>Bryobacteraceae</taxon>
        <taxon>Paludibaculum</taxon>
    </lineage>
</organism>
<dbReference type="AlphaFoldDB" id="A0A7S7NRB4"/>
<reference evidence="2 3" key="1">
    <citation type="submission" date="2020-10" db="EMBL/GenBank/DDBJ databases">
        <title>Complete genome sequence of Paludibaculum fermentans P105T, a facultatively anaerobic acidobacterium capable of dissimilatory Fe(III) reduction.</title>
        <authorList>
            <person name="Dedysh S.N."/>
            <person name="Beletsky A.V."/>
            <person name="Kulichevskaya I.S."/>
            <person name="Mardanov A.V."/>
            <person name="Ravin N.V."/>
        </authorList>
    </citation>
    <scope>NUCLEOTIDE SEQUENCE [LARGE SCALE GENOMIC DNA]</scope>
    <source>
        <strain evidence="2 3">P105</strain>
    </source>
</reference>
<name>A0A7S7NRB4_PALFE</name>
<protein>
    <recommendedName>
        <fullName evidence="4">PI3K/PI4K catalytic domain-containing protein</fullName>
    </recommendedName>
</protein>
<feature type="signal peptide" evidence="1">
    <location>
        <begin position="1"/>
        <end position="21"/>
    </location>
</feature>
<dbReference type="RefSeq" id="WP_194449953.1">
    <property type="nucleotide sequence ID" value="NZ_CP063849.1"/>
</dbReference>
<proteinExistence type="predicted"/>
<evidence type="ECO:0008006" key="4">
    <source>
        <dbReference type="Google" id="ProtNLM"/>
    </source>
</evidence>
<evidence type="ECO:0000256" key="1">
    <source>
        <dbReference type="SAM" id="SignalP"/>
    </source>
</evidence>
<evidence type="ECO:0000313" key="2">
    <source>
        <dbReference type="EMBL" id="QOY88290.1"/>
    </source>
</evidence>
<dbReference type="KEGG" id="pfer:IRI77_37095"/>
<dbReference type="Proteomes" id="UP000593892">
    <property type="component" value="Chromosome"/>
</dbReference>
<accession>A0A7S7NRB4</accession>
<sequence length="274" mass="31878">MISLRSLCLVSLAWAALPALAEPQSPPWTDAEKSDFLRQAPVIAIKILKEGVTSSHRATLRRNGRTHDAHIQTVNESGVIASSLNFERGFSDSYRHNLAAFELNQMLGLERIPITVAREYRKQPASYTWWVDDEWMTERVRQAKGIRPPSGTIWNDQVYIMKVFDQLIYNVDRNTGNIVIDKSWKLWMIDHTRAFRVRIDLMNEEELVRCDRALLERLRKLDPAEVRSRLSPWLTPQQIDSMMARRDLIVRHFEELAVQKGEAGVYYEYLEKNP</sequence>
<dbReference type="EMBL" id="CP063849">
    <property type="protein sequence ID" value="QOY88290.1"/>
    <property type="molecule type" value="Genomic_DNA"/>
</dbReference>
<keyword evidence="3" id="KW-1185">Reference proteome</keyword>
<gene>
    <name evidence="2" type="ORF">IRI77_37095</name>
</gene>